<feature type="region of interest" description="Disordered" evidence="1">
    <location>
        <begin position="48"/>
        <end position="67"/>
    </location>
</feature>
<name>A0A3M0JWK2_HIRRU</name>
<keyword evidence="3" id="KW-1185">Reference proteome</keyword>
<evidence type="ECO:0000313" key="2">
    <source>
        <dbReference type="EMBL" id="RMC05432.1"/>
    </source>
</evidence>
<reference evidence="2 3" key="1">
    <citation type="submission" date="2018-07" db="EMBL/GenBank/DDBJ databases">
        <title>A high quality draft genome assembly of the barn swallow (H. rustica rustica).</title>
        <authorList>
            <person name="Formenti G."/>
            <person name="Chiara M."/>
            <person name="Poveda L."/>
            <person name="Francoijs K.-J."/>
            <person name="Bonisoli-Alquati A."/>
            <person name="Canova L."/>
            <person name="Gianfranceschi L."/>
            <person name="Horner D.S."/>
            <person name="Saino N."/>
        </authorList>
    </citation>
    <scope>NUCLEOTIDE SEQUENCE [LARGE SCALE GENOMIC DNA]</scope>
    <source>
        <strain evidence="2">Chelidonia</strain>
        <tissue evidence="2">Blood</tissue>
    </source>
</reference>
<dbReference type="AlphaFoldDB" id="A0A3M0JWK2"/>
<dbReference type="EMBL" id="QRBI01000123">
    <property type="protein sequence ID" value="RMC05432.1"/>
    <property type="molecule type" value="Genomic_DNA"/>
</dbReference>
<feature type="region of interest" description="Disordered" evidence="1">
    <location>
        <begin position="1"/>
        <end position="20"/>
    </location>
</feature>
<evidence type="ECO:0000256" key="1">
    <source>
        <dbReference type="SAM" id="MobiDB-lite"/>
    </source>
</evidence>
<comment type="caution">
    <text evidence="2">The sequence shown here is derived from an EMBL/GenBank/DDBJ whole genome shotgun (WGS) entry which is preliminary data.</text>
</comment>
<organism evidence="2 3">
    <name type="scientific">Hirundo rustica rustica</name>
    <dbReference type="NCBI Taxonomy" id="333673"/>
    <lineage>
        <taxon>Eukaryota</taxon>
        <taxon>Metazoa</taxon>
        <taxon>Chordata</taxon>
        <taxon>Craniata</taxon>
        <taxon>Vertebrata</taxon>
        <taxon>Euteleostomi</taxon>
        <taxon>Archelosauria</taxon>
        <taxon>Archosauria</taxon>
        <taxon>Dinosauria</taxon>
        <taxon>Saurischia</taxon>
        <taxon>Theropoda</taxon>
        <taxon>Coelurosauria</taxon>
        <taxon>Aves</taxon>
        <taxon>Neognathae</taxon>
        <taxon>Neoaves</taxon>
        <taxon>Telluraves</taxon>
        <taxon>Australaves</taxon>
        <taxon>Passeriformes</taxon>
        <taxon>Sylvioidea</taxon>
        <taxon>Hirundinidae</taxon>
        <taxon>Hirundo</taxon>
    </lineage>
</organism>
<protein>
    <submittedName>
        <fullName evidence="2">Uncharacterized protein</fullName>
    </submittedName>
</protein>
<evidence type="ECO:0000313" key="3">
    <source>
        <dbReference type="Proteomes" id="UP000269221"/>
    </source>
</evidence>
<gene>
    <name evidence="2" type="ORF">DUI87_18624</name>
</gene>
<proteinExistence type="predicted"/>
<dbReference type="Proteomes" id="UP000269221">
    <property type="component" value="Unassembled WGS sequence"/>
</dbReference>
<feature type="region of interest" description="Disordered" evidence="1">
    <location>
        <begin position="87"/>
        <end position="140"/>
    </location>
</feature>
<accession>A0A3M0JWK2</accession>
<sequence length="140" mass="15288">MAGMSPGAWRQQRLELEPHTEPCKEGWRSLELQELLVVQGHDLALGSPSAQAAVPGPCSQPGQVPLQSLPSLQHTMLPHYLVSSPIFYRGTQSPPPDHQQRHPTAQGPHALIPEGQHQPLDTKGMPHHAQHSLDPAKTQV</sequence>